<protein>
    <submittedName>
        <fullName evidence="4">FecR family protein</fullName>
    </submittedName>
</protein>
<dbReference type="Proteomes" id="UP000192756">
    <property type="component" value="Unassembled WGS sequence"/>
</dbReference>
<dbReference type="GO" id="GO:0016989">
    <property type="term" value="F:sigma factor antagonist activity"/>
    <property type="evidence" value="ECO:0007669"/>
    <property type="project" value="TreeGrafter"/>
</dbReference>
<dbReference type="EMBL" id="FWXT01000002">
    <property type="protein sequence ID" value="SMC90536.1"/>
    <property type="molecule type" value="Genomic_DNA"/>
</dbReference>
<feature type="transmembrane region" description="Helical" evidence="1">
    <location>
        <begin position="90"/>
        <end position="109"/>
    </location>
</feature>
<keyword evidence="1" id="KW-1133">Transmembrane helix</keyword>
<keyword evidence="5" id="KW-1185">Reference proteome</keyword>
<evidence type="ECO:0000313" key="5">
    <source>
        <dbReference type="Proteomes" id="UP000192756"/>
    </source>
</evidence>
<keyword evidence="1" id="KW-0812">Transmembrane</keyword>
<dbReference type="PIRSF" id="PIRSF018266">
    <property type="entry name" value="FecR"/>
    <property type="match status" value="1"/>
</dbReference>
<name>A0A1W2D003_9SPHI</name>
<evidence type="ECO:0000259" key="2">
    <source>
        <dbReference type="Pfam" id="PF04773"/>
    </source>
</evidence>
<sequence>MIDRSLFNIEDFLVDNTFQLYCAGKDKLCIAYWEDYIKAHPEQEATINEAKRLYIILSGQKKPLNRQLGLLKNNIKAENEESTVPLRRTYTWLKIAAVLLLISGLVLVFRANVVKEKSIPNLVTNYHTNGAERKKITLPDGTIIVLNAKSSIRLNKKFNIDNREVTLVGEAYFDVAHDKNKPFKVLTSDFNINVLGTIFNVKAYPDEPTSEAVLIKGVIVMEGAGSNGNSITLKPSQKVTFYKNLPETPAIKPMKAQVKHPEITINSYTKKSDSTVVEMAWTQNRLEIQDQSFMELKKTLERWYNVEITFKNKEIEKYQFTATFQDESLTEVLYALQCAEFFKYEIKGNQVIISK</sequence>
<gene>
    <name evidence="4" type="ORF">SAMN04488524_3439</name>
</gene>
<dbReference type="PANTHER" id="PTHR30273:SF2">
    <property type="entry name" value="PROTEIN FECR"/>
    <property type="match status" value="1"/>
</dbReference>
<accession>A0A1W2D003</accession>
<evidence type="ECO:0000259" key="3">
    <source>
        <dbReference type="Pfam" id="PF16344"/>
    </source>
</evidence>
<dbReference type="PANTHER" id="PTHR30273">
    <property type="entry name" value="PERIPLASMIC SIGNAL SENSOR AND SIGMA FACTOR ACTIVATOR FECR-RELATED"/>
    <property type="match status" value="1"/>
</dbReference>
<dbReference type="InterPro" id="IPR006860">
    <property type="entry name" value="FecR"/>
</dbReference>
<dbReference type="Gene3D" id="2.60.120.1440">
    <property type="match status" value="1"/>
</dbReference>
<dbReference type="OrthoDB" id="1523735at2"/>
<keyword evidence="1" id="KW-0472">Membrane</keyword>
<dbReference type="InterPro" id="IPR012373">
    <property type="entry name" value="Ferrdict_sens_TM"/>
</dbReference>
<proteinExistence type="predicted"/>
<dbReference type="AlphaFoldDB" id="A0A1W2D003"/>
<dbReference type="RefSeq" id="WP_084240217.1">
    <property type="nucleotide sequence ID" value="NZ_FWXT01000002.1"/>
</dbReference>
<dbReference type="InterPro" id="IPR032508">
    <property type="entry name" value="FecR_C"/>
</dbReference>
<reference evidence="5" key="1">
    <citation type="submission" date="2017-04" db="EMBL/GenBank/DDBJ databases">
        <authorList>
            <person name="Varghese N."/>
            <person name="Submissions S."/>
        </authorList>
    </citation>
    <scope>NUCLEOTIDE SEQUENCE [LARGE SCALE GENOMIC DNA]</scope>
    <source>
        <strain evidence="5">DSM 12126</strain>
    </source>
</reference>
<feature type="domain" description="FecR protein" evidence="2">
    <location>
        <begin position="125"/>
        <end position="218"/>
    </location>
</feature>
<dbReference type="Pfam" id="PF16344">
    <property type="entry name" value="FecR_C"/>
    <property type="match status" value="1"/>
</dbReference>
<feature type="domain" description="Protein FecR C-terminal" evidence="3">
    <location>
        <begin position="286"/>
        <end position="353"/>
    </location>
</feature>
<dbReference type="Gene3D" id="3.55.50.30">
    <property type="match status" value="1"/>
</dbReference>
<organism evidence="4 5">
    <name type="scientific">Pedobacter africanus</name>
    <dbReference type="NCBI Taxonomy" id="151894"/>
    <lineage>
        <taxon>Bacteria</taxon>
        <taxon>Pseudomonadati</taxon>
        <taxon>Bacteroidota</taxon>
        <taxon>Sphingobacteriia</taxon>
        <taxon>Sphingobacteriales</taxon>
        <taxon>Sphingobacteriaceae</taxon>
        <taxon>Pedobacter</taxon>
    </lineage>
</organism>
<dbReference type="Pfam" id="PF04773">
    <property type="entry name" value="FecR"/>
    <property type="match status" value="1"/>
</dbReference>
<evidence type="ECO:0000256" key="1">
    <source>
        <dbReference type="SAM" id="Phobius"/>
    </source>
</evidence>
<evidence type="ECO:0000313" key="4">
    <source>
        <dbReference type="EMBL" id="SMC90536.1"/>
    </source>
</evidence>
<dbReference type="STRING" id="151894.SAMN04488524_3439"/>